<reference evidence="4" key="3">
    <citation type="submission" date="2018-08" db="UniProtKB">
        <authorList>
            <consortium name="EnsemblPlants"/>
        </authorList>
    </citation>
    <scope>IDENTIFICATION</scope>
    <source>
        <strain evidence="4">cv. Bd21</strain>
    </source>
</reference>
<sequence length="346" mass="39460">MDNIEMITLGLEMADTRITGRLSGSAKRKAARKKKPPPLSDSDRNKQQQRPRYVYVAEPLNDEEPNEEDEIVDYRDLWDCLFSDHFGSFEDETSLGPMRHTFGPIPWYAVPDCTLQIFYIRVADIDRGGLEWPLHVHGFVASRDSMDNNRNFLFRRTRDHCQTLTQENPCLLLTGPSRAILLIDPVSFEVQLKVKSKTEPEQDELLAFRIWQFHQAYQSEEVLSQCDPGNCCSLQLGYAPLKPSIEATVTVRLVDQQQEEEKEEEEEEKEEEEKEEEEGPCHLLGGLHVTCCTASMKQASMLFLPRWESSRGCKKRSGRAFEACCFCGIRRATAGFCGGYSVSDGC</sequence>
<reference evidence="3" key="2">
    <citation type="submission" date="2017-06" db="EMBL/GenBank/DDBJ databases">
        <title>WGS assembly of Brachypodium distachyon.</title>
        <authorList>
            <consortium name="The International Brachypodium Initiative"/>
            <person name="Lucas S."/>
            <person name="Harmon-Smith M."/>
            <person name="Lail K."/>
            <person name="Tice H."/>
            <person name="Grimwood J."/>
            <person name="Bruce D."/>
            <person name="Barry K."/>
            <person name="Shu S."/>
            <person name="Lindquist E."/>
            <person name="Wang M."/>
            <person name="Pitluck S."/>
            <person name="Vogel J.P."/>
            <person name="Garvin D.F."/>
            <person name="Mockler T.C."/>
            <person name="Schmutz J."/>
            <person name="Rokhsar D."/>
            <person name="Bevan M.W."/>
        </authorList>
    </citation>
    <scope>NUCLEOTIDE SEQUENCE</scope>
    <source>
        <strain evidence="3">Bd21</strain>
    </source>
</reference>
<dbReference type="Gramene" id="PNT69743">
    <property type="protein sequence ID" value="PNT69743"/>
    <property type="gene ID" value="BRADI_3g60652v3"/>
</dbReference>
<evidence type="ECO:0000313" key="3">
    <source>
        <dbReference type="EMBL" id="PNT69743.1"/>
    </source>
</evidence>
<gene>
    <name evidence="3" type="ORF">BRADI_3g60652v3</name>
</gene>
<dbReference type="InterPro" id="IPR046533">
    <property type="entry name" value="DUF6598"/>
</dbReference>
<dbReference type="PANTHER" id="PTHR33065">
    <property type="entry name" value="OS07G0486400 PROTEIN"/>
    <property type="match status" value="1"/>
</dbReference>
<feature type="region of interest" description="Disordered" evidence="1">
    <location>
        <begin position="255"/>
        <end position="279"/>
    </location>
</feature>
<dbReference type="PANTHER" id="PTHR33065:SF217">
    <property type="entry name" value="DUF6598 DOMAIN-CONTAINING PROTEIN"/>
    <property type="match status" value="1"/>
</dbReference>
<proteinExistence type="predicted"/>
<dbReference type="OrthoDB" id="695284at2759"/>
<dbReference type="STRING" id="15368.A0A2K2D650"/>
<dbReference type="InParanoid" id="A0A2K2D650"/>
<dbReference type="EnsemblPlants" id="PNT69743">
    <property type="protein sequence ID" value="PNT69743"/>
    <property type="gene ID" value="BRADI_3g60652v3"/>
</dbReference>
<reference evidence="3 4" key="1">
    <citation type="journal article" date="2010" name="Nature">
        <title>Genome sequencing and analysis of the model grass Brachypodium distachyon.</title>
        <authorList>
            <consortium name="International Brachypodium Initiative"/>
        </authorList>
    </citation>
    <scope>NUCLEOTIDE SEQUENCE [LARGE SCALE GENOMIC DNA]</scope>
    <source>
        <strain evidence="3 4">Bd21</strain>
    </source>
</reference>
<protein>
    <recommendedName>
        <fullName evidence="2">DUF6598 domain-containing protein</fullName>
    </recommendedName>
</protein>
<evidence type="ECO:0000313" key="5">
    <source>
        <dbReference type="Proteomes" id="UP000008810"/>
    </source>
</evidence>
<evidence type="ECO:0000256" key="1">
    <source>
        <dbReference type="SAM" id="MobiDB-lite"/>
    </source>
</evidence>
<organism evidence="3">
    <name type="scientific">Brachypodium distachyon</name>
    <name type="common">Purple false brome</name>
    <name type="synonym">Trachynia distachya</name>
    <dbReference type="NCBI Taxonomy" id="15368"/>
    <lineage>
        <taxon>Eukaryota</taxon>
        <taxon>Viridiplantae</taxon>
        <taxon>Streptophyta</taxon>
        <taxon>Embryophyta</taxon>
        <taxon>Tracheophyta</taxon>
        <taxon>Spermatophyta</taxon>
        <taxon>Magnoliopsida</taxon>
        <taxon>Liliopsida</taxon>
        <taxon>Poales</taxon>
        <taxon>Poaceae</taxon>
        <taxon>BOP clade</taxon>
        <taxon>Pooideae</taxon>
        <taxon>Stipodae</taxon>
        <taxon>Brachypodieae</taxon>
        <taxon>Brachypodium</taxon>
    </lineage>
</organism>
<dbReference type="Proteomes" id="UP000008810">
    <property type="component" value="Chromosome 3"/>
</dbReference>
<feature type="compositionally biased region" description="Acidic residues" evidence="1">
    <location>
        <begin position="257"/>
        <end position="278"/>
    </location>
</feature>
<evidence type="ECO:0000259" key="2">
    <source>
        <dbReference type="Pfam" id="PF20241"/>
    </source>
</evidence>
<feature type="compositionally biased region" description="Basic residues" evidence="1">
    <location>
        <begin position="26"/>
        <end position="36"/>
    </location>
</feature>
<evidence type="ECO:0000313" key="4">
    <source>
        <dbReference type="EnsemblPlants" id="PNT69743"/>
    </source>
</evidence>
<name>A0A2K2D650_BRADI</name>
<dbReference type="AlphaFoldDB" id="A0A2K2D650"/>
<feature type="region of interest" description="Disordered" evidence="1">
    <location>
        <begin position="20"/>
        <end position="53"/>
    </location>
</feature>
<accession>A0A2K2D650</accession>
<dbReference type="EMBL" id="CM000882">
    <property type="protein sequence ID" value="PNT69743.1"/>
    <property type="molecule type" value="Genomic_DNA"/>
</dbReference>
<dbReference type="Pfam" id="PF20241">
    <property type="entry name" value="DUF6598"/>
    <property type="match status" value="1"/>
</dbReference>
<feature type="domain" description="DUF6598" evidence="2">
    <location>
        <begin position="114"/>
        <end position="260"/>
    </location>
</feature>
<keyword evidence="5" id="KW-1185">Reference proteome</keyword>